<dbReference type="PROSITE" id="PS51379">
    <property type="entry name" value="4FE4S_FER_2"/>
    <property type="match status" value="1"/>
</dbReference>
<dbReference type="InterPro" id="IPR050294">
    <property type="entry name" value="RnfB_subfamily"/>
</dbReference>
<comment type="caution">
    <text evidence="11">The sequence shown here is derived from an EMBL/GenBank/DDBJ whole genome shotgun (WGS) entry which is preliminary data.</text>
</comment>
<keyword evidence="7 9" id="KW-0408">Iron</keyword>
<keyword evidence="8 9" id="KW-0411">Iron-sulfur</keyword>
<evidence type="ECO:0000256" key="8">
    <source>
        <dbReference type="ARBA" id="ARBA00023014"/>
    </source>
</evidence>
<dbReference type="AlphaFoldDB" id="A0A848FHS9"/>
<evidence type="ECO:0000259" key="10">
    <source>
        <dbReference type="PROSITE" id="PS51379"/>
    </source>
</evidence>
<dbReference type="InterPro" id="IPR017900">
    <property type="entry name" value="4Fe4S_Fe_S_CS"/>
</dbReference>
<reference evidence="11 12" key="1">
    <citation type="submission" date="2020-04" db="EMBL/GenBank/DDBJ databases">
        <title>Azohydromonas sp. isolated from soil.</title>
        <authorList>
            <person name="Dahal R.H."/>
        </authorList>
    </citation>
    <scope>NUCLEOTIDE SEQUENCE [LARGE SCALE GENOMIC DNA]</scope>
    <source>
        <strain evidence="11 12">G-1-1-14</strain>
    </source>
</reference>
<evidence type="ECO:0000313" key="11">
    <source>
        <dbReference type="EMBL" id="NML18812.1"/>
    </source>
</evidence>
<dbReference type="Gene3D" id="3.30.70.20">
    <property type="match status" value="1"/>
</dbReference>
<evidence type="ECO:0000256" key="9">
    <source>
        <dbReference type="RuleBase" id="RU365098"/>
    </source>
</evidence>
<organism evidence="11 12">
    <name type="scientific">Azohydromonas caseinilytica</name>
    <dbReference type="NCBI Taxonomy" id="2728836"/>
    <lineage>
        <taxon>Bacteria</taxon>
        <taxon>Pseudomonadati</taxon>
        <taxon>Pseudomonadota</taxon>
        <taxon>Betaproteobacteria</taxon>
        <taxon>Burkholderiales</taxon>
        <taxon>Sphaerotilaceae</taxon>
        <taxon>Azohydromonas</taxon>
    </lineage>
</organism>
<evidence type="ECO:0000256" key="4">
    <source>
        <dbReference type="ARBA" id="ARBA00022485"/>
    </source>
</evidence>
<evidence type="ECO:0000313" key="12">
    <source>
        <dbReference type="Proteomes" id="UP000574067"/>
    </source>
</evidence>
<dbReference type="RefSeq" id="WP_169163704.1">
    <property type="nucleotide sequence ID" value="NZ_JABBFW010000041.1"/>
</dbReference>
<comment type="function">
    <text evidence="9">Ferredoxins are iron-sulfur proteins that transfer electrons in a wide variety of metabolic reactions.</text>
</comment>
<sequence>MTFAVTESCQGCKDTACVAPCPMGCFLEGPDVLAIEPTECIDCAMCVAECPVDAIRADVELTSAQQAFVEQSLQRSRAAGWPRITRPLAKA</sequence>
<evidence type="ECO:0000256" key="3">
    <source>
        <dbReference type="ARBA" id="ARBA00022448"/>
    </source>
</evidence>
<dbReference type="InterPro" id="IPR017896">
    <property type="entry name" value="4Fe4S_Fe-S-bd"/>
</dbReference>
<dbReference type="SUPFAM" id="SSF54862">
    <property type="entry name" value="4Fe-4S ferredoxins"/>
    <property type="match status" value="1"/>
</dbReference>
<dbReference type="EMBL" id="JABBFW010000041">
    <property type="protein sequence ID" value="NML18812.1"/>
    <property type="molecule type" value="Genomic_DNA"/>
</dbReference>
<dbReference type="Pfam" id="PF00037">
    <property type="entry name" value="Fer4"/>
    <property type="match status" value="1"/>
</dbReference>
<keyword evidence="12" id="KW-1185">Reference proteome</keyword>
<evidence type="ECO:0000256" key="5">
    <source>
        <dbReference type="ARBA" id="ARBA00022723"/>
    </source>
</evidence>
<name>A0A848FHS9_9BURK</name>
<dbReference type="PANTHER" id="PTHR42859:SF2">
    <property type="entry name" value="FERREDOXIN"/>
    <property type="match status" value="1"/>
</dbReference>
<evidence type="ECO:0000256" key="2">
    <source>
        <dbReference type="ARBA" id="ARBA00001966"/>
    </source>
</evidence>
<comment type="cofactor">
    <cofactor evidence="2 9">
        <name>[4Fe-4S] cluster</name>
        <dbReference type="ChEBI" id="CHEBI:49883"/>
    </cofactor>
</comment>
<dbReference type="GO" id="GO:0051539">
    <property type="term" value="F:4 iron, 4 sulfur cluster binding"/>
    <property type="evidence" value="ECO:0007669"/>
    <property type="project" value="UniProtKB-UniRule"/>
</dbReference>
<feature type="domain" description="4Fe-4S ferredoxin-type" evidence="10">
    <location>
        <begin position="31"/>
        <end position="60"/>
    </location>
</feature>
<accession>A0A848FHS9</accession>
<protein>
    <recommendedName>
        <fullName evidence="9">Ferredoxin</fullName>
    </recommendedName>
</protein>
<dbReference type="PANTHER" id="PTHR42859">
    <property type="entry name" value="OXIDOREDUCTASE"/>
    <property type="match status" value="1"/>
</dbReference>
<dbReference type="PROSITE" id="PS00198">
    <property type="entry name" value="4FE4S_FER_1"/>
    <property type="match status" value="1"/>
</dbReference>
<dbReference type="InterPro" id="IPR000813">
    <property type="entry name" value="7Fe_ferredoxin"/>
</dbReference>
<comment type="cofactor">
    <cofactor evidence="1">
        <name>[3Fe-4S] cluster</name>
        <dbReference type="ChEBI" id="CHEBI:21137"/>
    </cofactor>
</comment>
<gene>
    <name evidence="11" type="ORF">HHL10_27965</name>
</gene>
<dbReference type="GO" id="GO:0046872">
    <property type="term" value="F:metal ion binding"/>
    <property type="evidence" value="ECO:0007669"/>
    <property type="project" value="UniProtKB-UniRule"/>
</dbReference>
<dbReference type="PRINTS" id="PR00354">
    <property type="entry name" value="7FE8SFRDOXIN"/>
</dbReference>
<proteinExistence type="predicted"/>
<dbReference type="GO" id="GO:0009055">
    <property type="term" value="F:electron transfer activity"/>
    <property type="evidence" value="ECO:0007669"/>
    <property type="project" value="UniProtKB-UniRule"/>
</dbReference>
<keyword evidence="3 9" id="KW-0813">Transport</keyword>
<evidence type="ECO:0000256" key="7">
    <source>
        <dbReference type="ARBA" id="ARBA00023004"/>
    </source>
</evidence>
<keyword evidence="4 9" id="KW-0004">4Fe-4S</keyword>
<keyword evidence="6 9" id="KW-0249">Electron transport</keyword>
<keyword evidence="5 9" id="KW-0479">Metal-binding</keyword>
<dbReference type="Proteomes" id="UP000574067">
    <property type="component" value="Unassembled WGS sequence"/>
</dbReference>
<evidence type="ECO:0000256" key="1">
    <source>
        <dbReference type="ARBA" id="ARBA00001927"/>
    </source>
</evidence>
<evidence type="ECO:0000256" key="6">
    <source>
        <dbReference type="ARBA" id="ARBA00022982"/>
    </source>
</evidence>